<evidence type="ECO:0000313" key="2">
    <source>
        <dbReference type="Proteomes" id="UP000018465"/>
    </source>
</evidence>
<gene>
    <name evidence="1" type="ORF">P800_01240</name>
</gene>
<accession>A0ABN0Q127</accession>
<reference evidence="1 2" key="1">
    <citation type="submission" date="2013-10" db="EMBL/GenBank/DDBJ databases">
        <title>The Genome Sequence of Acinetobacter lwoffii NIPH 512.</title>
        <authorList>
            <consortium name="The Broad Institute Genomics Platform"/>
            <consortium name="The Broad Institute Genome Sequencing Center for Infectious Disease"/>
            <person name="Cerqueira G."/>
            <person name="Feldgarden M."/>
            <person name="Courvalin P."/>
            <person name="Grillot-Courvalin C."/>
            <person name="Clermont D."/>
            <person name="Rocha E."/>
            <person name="Yoon E.-J."/>
            <person name="Nemec A."/>
            <person name="Young S.K."/>
            <person name="Zeng Q."/>
            <person name="Gargeya S."/>
            <person name="Fitzgerald M."/>
            <person name="Abouelleil A."/>
            <person name="Alvarado L."/>
            <person name="Berlin A.M."/>
            <person name="Chapman S.B."/>
            <person name="Gainer-Dewar J."/>
            <person name="Goldberg J."/>
            <person name="Gnerre S."/>
            <person name="Griggs A."/>
            <person name="Gujja S."/>
            <person name="Hansen M."/>
            <person name="Howarth C."/>
            <person name="Imamovic A."/>
            <person name="Ireland A."/>
            <person name="Larimer J."/>
            <person name="McCowan C."/>
            <person name="Murphy C."/>
            <person name="Pearson M."/>
            <person name="Poon T.W."/>
            <person name="Priest M."/>
            <person name="Roberts A."/>
            <person name="Saif S."/>
            <person name="Shea T."/>
            <person name="Sykes S."/>
            <person name="Wortman J."/>
            <person name="Nusbaum C."/>
            <person name="Birren B."/>
        </authorList>
    </citation>
    <scope>NUCLEOTIDE SEQUENCE [LARGE SCALE GENOMIC DNA]</scope>
    <source>
        <strain evidence="1 2">NIPH 512</strain>
    </source>
</reference>
<dbReference type="Proteomes" id="UP000018465">
    <property type="component" value="Unassembled WGS sequence"/>
</dbReference>
<protein>
    <submittedName>
        <fullName evidence="1">Uncharacterized protein</fullName>
    </submittedName>
</protein>
<organism evidence="1 2">
    <name type="scientific">Acinetobacter lwoffii NCTC 5866 = CIP 64.10 = NIPH 512</name>
    <dbReference type="NCBI Taxonomy" id="981327"/>
    <lineage>
        <taxon>Bacteria</taxon>
        <taxon>Pseudomonadati</taxon>
        <taxon>Pseudomonadota</taxon>
        <taxon>Gammaproteobacteria</taxon>
        <taxon>Moraxellales</taxon>
        <taxon>Moraxellaceae</taxon>
        <taxon>Acinetobacter</taxon>
    </lineage>
</organism>
<evidence type="ECO:0000313" key="1">
    <source>
        <dbReference type="EMBL" id="ESJ96416.1"/>
    </source>
</evidence>
<sequence length="116" mass="13978">MSDFEKWFEDQDFYTNMRFIHGDKLFDKDGDVYRVLPVQMTYQGWSTQRQRSKDEFVELTQEWHTKGWNARQGEIDELKAKLSEVQRVIDIYEDSDIDSLSDFARYVKQALRGDHE</sequence>
<name>A0ABN0Q127_ACILW</name>
<dbReference type="RefSeq" id="WP_004645340.1">
    <property type="nucleotide sequence ID" value="NZ_KI530561.1"/>
</dbReference>
<keyword evidence="2" id="KW-1185">Reference proteome</keyword>
<proteinExistence type="predicted"/>
<dbReference type="EMBL" id="AYHO01000002">
    <property type="protein sequence ID" value="ESJ96416.1"/>
    <property type="molecule type" value="Genomic_DNA"/>
</dbReference>
<comment type="caution">
    <text evidence="1">The sequence shown here is derived from an EMBL/GenBank/DDBJ whole genome shotgun (WGS) entry which is preliminary data.</text>
</comment>